<gene>
    <name evidence="3" type="ORF">BKG82_22940</name>
</gene>
<dbReference type="GO" id="GO:0003677">
    <property type="term" value="F:DNA binding"/>
    <property type="evidence" value="ECO:0007669"/>
    <property type="project" value="InterPro"/>
</dbReference>
<dbReference type="CDD" id="cd00093">
    <property type="entry name" value="HTH_XRE"/>
    <property type="match status" value="1"/>
</dbReference>
<evidence type="ECO:0000256" key="1">
    <source>
        <dbReference type="SAM" id="MobiDB-lite"/>
    </source>
</evidence>
<evidence type="ECO:0000313" key="4">
    <source>
        <dbReference type="Proteomes" id="UP000180043"/>
    </source>
</evidence>
<dbReference type="InterPro" id="IPR001387">
    <property type="entry name" value="Cro/C1-type_HTH"/>
</dbReference>
<comment type="caution">
    <text evidence="3">The sequence shown here is derived from an EMBL/GenBank/DDBJ whole genome shotgun (WGS) entry which is preliminary data.</text>
</comment>
<feature type="region of interest" description="Disordered" evidence="1">
    <location>
        <begin position="96"/>
        <end position="116"/>
    </location>
</feature>
<proteinExistence type="predicted"/>
<evidence type="ECO:0000259" key="2">
    <source>
        <dbReference type="PROSITE" id="PS50943"/>
    </source>
</evidence>
<dbReference type="EMBL" id="MLIQ01000023">
    <property type="protein sequence ID" value="OHU51583.1"/>
    <property type="molecule type" value="Genomic_DNA"/>
</dbReference>
<evidence type="ECO:0000313" key="3">
    <source>
        <dbReference type="EMBL" id="OHU51583.1"/>
    </source>
</evidence>
<dbReference type="AlphaFoldDB" id="A0A1S1LJS8"/>
<reference evidence="3 4" key="1">
    <citation type="submission" date="2016-10" db="EMBL/GenBank/DDBJ databases">
        <title>Evaluation of Human, Veterinary and Environmental Mycobacterium chelonae Isolates by Core Genome Phylogenomic Analysis, Targeted Gene Comparison, and Anti-microbial Susceptibility Patterns: A Tale of Mistaken Identities.</title>
        <authorList>
            <person name="Fogelson S.B."/>
            <person name="Camus A.C."/>
            <person name="Lorenz W."/>
            <person name="Vasireddy R."/>
            <person name="Vasireddy S."/>
            <person name="Smith T."/>
            <person name="Brown-Elliott B.A."/>
            <person name="Wallace R.J.Jr."/>
            <person name="Hasan N.A."/>
            <person name="Reischl U."/>
            <person name="Sanchez S."/>
        </authorList>
    </citation>
    <scope>NUCLEOTIDE SEQUENCE [LARGE SCALE GENOMIC DNA]</scope>
    <source>
        <strain evidence="3 4">15515</strain>
    </source>
</reference>
<dbReference type="InterPro" id="IPR010982">
    <property type="entry name" value="Lambda_DNA-bd_dom_sf"/>
</dbReference>
<feature type="domain" description="HTH cro/C1-type" evidence="2">
    <location>
        <begin position="17"/>
        <end position="61"/>
    </location>
</feature>
<dbReference type="Gene3D" id="1.10.260.40">
    <property type="entry name" value="lambda repressor-like DNA-binding domains"/>
    <property type="match status" value="1"/>
</dbReference>
<dbReference type="SUPFAM" id="SSF47413">
    <property type="entry name" value="lambda repressor-like DNA-binding domains"/>
    <property type="match status" value="1"/>
</dbReference>
<dbReference type="RefSeq" id="WP_070947721.1">
    <property type="nucleotide sequence ID" value="NZ_MLIQ01000023.1"/>
</dbReference>
<sequence>MSEWWDYVVRVSGTTVQKEMAERSGISETAFTRWKKRRHTPEASHVITFARAHGRPPVEALIAAGYITEKDAKDQIEIQRGADTLTDAELLAEVQRRMGPGSFPHRDSYDPKAPPL</sequence>
<protein>
    <recommendedName>
        <fullName evidence="2">HTH cro/C1-type domain-containing protein</fullName>
    </recommendedName>
</protein>
<organism evidence="3 4">
    <name type="scientific">Mycobacteroides chelonae</name>
    <name type="common">Mycobacterium chelonae</name>
    <dbReference type="NCBI Taxonomy" id="1774"/>
    <lineage>
        <taxon>Bacteria</taxon>
        <taxon>Bacillati</taxon>
        <taxon>Actinomycetota</taxon>
        <taxon>Actinomycetes</taxon>
        <taxon>Mycobacteriales</taxon>
        <taxon>Mycobacteriaceae</taxon>
        <taxon>Mycobacteroides</taxon>
    </lineage>
</organism>
<accession>A0A1S1LJS8</accession>
<dbReference type="Proteomes" id="UP000180043">
    <property type="component" value="Unassembled WGS sequence"/>
</dbReference>
<dbReference type="PROSITE" id="PS50943">
    <property type="entry name" value="HTH_CROC1"/>
    <property type="match status" value="1"/>
</dbReference>
<name>A0A1S1LJS8_MYCCH</name>